<name>A0A175RFL0_9HYPH</name>
<proteinExistence type="predicted"/>
<dbReference type="RefSeq" id="WP_058602341.1">
    <property type="nucleotide sequence ID" value="NZ_LDQA01000072.1"/>
</dbReference>
<dbReference type="Proteomes" id="UP000078529">
    <property type="component" value="Unassembled WGS sequence"/>
</dbReference>
<gene>
    <name evidence="1" type="ORF">NS365_21500</name>
</gene>
<comment type="caution">
    <text evidence="1">The sequence shown here is derived from an EMBL/GenBank/DDBJ whole genome shotgun (WGS) entry which is preliminary data.</text>
</comment>
<evidence type="ECO:0008006" key="3">
    <source>
        <dbReference type="Google" id="ProtNLM"/>
    </source>
</evidence>
<reference evidence="1 2" key="1">
    <citation type="journal article" date="2016" name="Front. Microbiol.">
        <title>Genomic Resource of Rice Seed Associated Bacteria.</title>
        <authorList>
            <person name="Midha S."/>
            <person name="Bansal K."/>
            <person name="Sharma S."/>
            <person name="Kumar N."/>
            <person name="Patil P.P."/>
            <person name="Chaudhry V."/>
            <person name="Patil P.B."/>
        </authorList>
    </citation>
    <scope>NUCLEOTIDE SEQUENCE [LARGE SCALE GENOMIC DNA]</scope>
    <source>
        <strain evidence="1 2">NS365</strain>
    </source>
</reference>
<evidence type="ECO:0000313" key="1">
    <source>
        <dbReference type="EMBL" id="KTR02560.1"/>
    </source>
</evidence>
<evidence type="ECO:0000313" key="2">
    <source>
        <dbReference type="Proteomes" id="UP000078529"/>
    </source>
</evidence>
<dbReference type="EMBL" id="LDQA01000072">
    <property type="protein sequence ID" value="KTR02560.1"/>
    <property type="molecule type" value="Genomic_DNA"/>
</dbReference>
<dbReference type="PATRIC" id="fig|401562.4.peg.4433"/>
<dbReference type="AlphaFoldDB" id="A0A175RFL0"/>
<accession>A0A175RFL0</accession>
<protein>
    <recommendedName>
        <fullName evidence="3">Terminase</fullName>
    </recommendedName>
</protein>
<sequence length="143" mass="15961">MTLTALLGGEGTPPEPDWEQVFADVLDVALAHDEWGRIIRELQEAQTITLANAHMIERMVLYRVQFERASRQVAEIGTIVKAKRTGVPQISPAWTVMRQAGEEIRILEVELGIPPVRRGKAAKVVKKPKTQRASDAFLRPVAK</sequence>
<dbReference type="Pfam" id="PF05119">
    <property type="entry name" value="Terminase_4"/>
    <property type="match status" value="1"/>
</dbReference>
<keyword evidence="2" id="KW-1185">Reference proteome</keyword>
<dbReference type="InterPro" id="IPR006448">
    <property type="entry name" value="Phage_term_ssu_P27"/>
</dbReference>
<organism evidence="1 2">
    <name type="scientific">Aureimonas ureilytica</name>
    <dbReference type="NCBI Taxonomy" id="401562"/>
    <lineage>
        <taxon>Bacteria</taxon>
        <taxon>Pseudomonadati</taxon>
        <taxon>Pseudomonadota</taxon>
        <taxon>Alphaproteobacteria</taxon>
        <taxon>Hyphomicrobiales</taxon>
        <taxon>Aurantimonadaceae</taxon>
        <taxon>Aureimonas</taxon>
    </lineage>
</organism>